<dbReference type="InterPro" id="IPR002937">
    <property type="entry name" value="Amino_oxidase"/>
</dbReference>
<evidence type="ECO:0000259" key="1">
    <source>
        <dbReference type="Pfam" id="PF01593"/>
    </source>
</evidence>
<dbReference type="PhylomeDB" id="B3MNP4"/>
<dbReference type="HOGENOM" id="CLU_004498_2_3_1"/>
<dbReference type="PANTHER" id="PTHR10742">
    <property type="entry name" value="FLAVIN MONOAMINE OXIDASE"/>
    <property type="match status" value="1"/>
</dbReference>
<accession>B3MNP4</accession>
<dbReference type="GO" id="GO:0005737">
    <property type="term" value="C:cytoplasm"/>
    <property type="evidence" value="ECO:0007669"/>
    <property type="project" value="EnsemblMetazoa"/>
</dbReference>
<dbReference type="GeneID" id="6497524"/>
<proteinExistence type="predicted"/>
<dbReference type="AlphaFoldDB" id="B3MNP4"/>
<dbReference type="SUPFAM" id="SSF54373">
    <property type="entry name" value="FAD-linked reductases, C-terminal domain"/>
    <property type="match status" value="1"/>
</dbReference>
<dbReference type="FunCoup" id="B3MNP4">
    <property type="interactions" value="267"/>
</dbReference>
<gene>
    <name evidence="2" type="primary">Dana\GF14703</name>
    <name evidence="2" type="synonym">dana_GLEANR_15467</name>
    <name evidence="2" type="ORF">GF14703</name>
</gene>
<organism evidence="2 3">
    <name type="scientific">Drosophila ananassae</name>
    <name type="common">Fruit fly</name>
    <dbReference type="NCBI Taxonomy" id="7217"/>
    <lineage>
        <taxon>Eukaryota</taxon>
        <taxon>Metazoa</taxon>
        <taxon>Ecdysozoa</taxon>
        <taxon>Arthropoda</taxon>
        <taxon>Hexapoda</taxon>
        <taxon>Insecta</taxon>
        <taxon>Pterygota</taxon>
        <taxon>Neoptera</taxon>
        <taxon>Endopterygota</taxon>
        <taxon>Diptera</taxon>
        <taxon>Brachycera</taxon>
        <taxon>Muscomorpha</taxon>
        <taxon>Ephydroidea</taxon>
        <taxon>Drosophilidae</taxon>
        <taxon>Drosophila</taxon>
        <taxon>Sophophora</taxon>
    </lineage>
</organism>
<dbReference type="GO" id="GO:0046592">
    <property type="term" value="F:polyamine oxidase activity"/>
    <property type="evidence" value="ECO:0007669"/>
    <property type="project" value="TreeGrafter"/>
</dbReference>
<sequence length="514" mass="57550">MRPPLNPKPAFVTCTHKLASRRSYKVPPDHRRLDVEAARQNARVVVIGAGLSGLSAAQHLLCHGFRRTVVLEATDRYGGRINSQKFGDTYCELGAKWVRIDGSQDSMYELLRNTEGLVKQIKQITERPTYVQAQEMGHNQIRPDMVDLIDTLFRQLCKGFKLSETVKRGTDLPSLDNVMSYFKTESDRLIASTFKQPEEQQAAREIFQSLFNEFSSVLGSCLEYVNIEHITKCPVQPDQRPLYVPTGLDNVVEELSQKLDKDQLQTGKPVGQIQWTPSQLQSVGCLDGSLYSADHIICTLPLGVLKNFAGILFRPTLPLDKMLAISNLGFGNPLKIYLSYKKPIGRWLRGRLRPLGALLQPAVNPQQVERNWTQQVVEISQVPTSEHVLEVHVGGGYYDEIEKLPEDKLLDQITDLLRRCISSRVIPYPQGLLRSSWSTSACYLGGRPFFSTTSSARDVQRLAAPLGEQSPSLLFAGDATALRGFGTIDAARSSGIREAQRIIDYYNHSSMQCN</sequence>
<dbReference type="PANTHER" id="PTHR10742:SF398">
    <property type="entry name" value="AMINE OXIDASE DOMAIN-CONTAINING PROTEIN-RELATED"/>
    <property type="match status" value="1"/>
</dbReference>
<dbReference type="Proteomes" id="UP000007801">
    <property type="component" value="Unassembled WGS sequence"/>
</dbReference>
<feature type="domain" description="Amine oxidase" evidence="1">
    <location>
        <begin position="51"/>
        <end position="503"/>
    </location>
</feature>
<dbReference type="EMBL" id="CH902620">
    <property type="protein sequence ID" value="EDV31131.1"/>
    <property type="molecule type" value="Genomic_DNA"/>
</dbReference>
<dbReference type="OrthoDB" id="2219495at2759"/>
<dbReference type="InterPro" id="IPR050281">
    <property type="entry name" value="Flavin_monoamine_oxidase"/>
</dbReference>
<dbReference type="Gene3D" id="3.50.50.60">
    <property type="entry name" value="FAD/NAD(P)-binding domain"/>
    <property type="match status" value="1"/>
</dbReference>
<dbReference type="Pfam" id="PF01593">
    <property type="entry name" value="Amino_oxidase"/>
    <property type="match status" value="1"/>
</dbReference>
<dbReference type="eggNOG" id="KOG0685">
    <property type="taxonomic scope" value="Eukaryota"/>
</dbReference>
<name>B3MNP4_DROAN</name>
<evidence type="ECO:0000313" key="2">
    <source>
        <dbReference type="EMBL" id="EDV31131.1"/>
    </source>
</evidence>
<evidence type="ECO:0000313" key="3">
    <source>
        <dbReference type="Proteomes" id="UP000007801"/>
    </source>
</evidence>
<dbReference type="SUPFAM" id="SSF51905">
    <property type="entry name" value="FAD/NAD(P)-binding domain"/>
    <property type="match status" value="1"/>
</dbReference>
<dbReference type="SMR" id="B3MNP4"/>
<keyword evidence="3" id="KW-1185">Reference proteome</keyword>
<dbReference type="OMA" id="HITSCPV"/>
<reference evidence="2 3" key="1">
    <citation type="journal article" date="2007" name="Nature">
        <title>Evolution of genes and genomes on the Drosophila phylogeny.</title>
        <authorList>
            <consortium name="Drosophila 12 Genomes Consortium"/>
            <person name="Clark A.G."/>
            <person name="Eisen M.B."/>
            <person name="Smith D.R."/>
            <person name="Bergman C.M."/>
            <person name="Oliver B."/>
            <person name="Markow T.A."/>
            <person name="Kaufman T.C."/>
            <person name="Kellis M."/>
            <person name="Gelbart W."/>
            <person name="Iyer V.N."/>
            <person name="Pollard D.A."/>
            <person name="Sackton T.B."/>
            <person name="Larracuente A.M."/>
            <person name="Singh N.D."/>
            <person name="Abad J.P."/>
            <person name="Abt D.N."/>
            <person name="Adryan B."/>
            <person name="Aguade M."/>
            <person name="Akashi H."/>
            <person name="Anderson W.W."/>
            <person name="Aquadro C.F."/>
            <person name="Ardell D.H."/>
            <person name="Arguello R."/>
            <person name="Artieri C.G."/>
            <person name="Barbash D.A."/>
            <person name="Barker D."/>
            <person name="Barsanti P."/>
            <person name="Batterham P."/>
            <person name="Batzoglou S."/>
            <person name="Begun D."/>
            <person name="Bhutkar A."/>
            <person name="Blanco E."/>
            <person name="Bosak S.A."/>
            <person name="Bradley R.K."/>
            <person name="Brand A.D."/>
            <person name="Brent M.R."/>
            <person name="Brooks A.N."/>
            <person name="Brown R.H."/>
            <person name="Butlin R.K."/>
            <person name="Caggese C."/>
            <person name="Calvi B.R."/>
            <person name="Bernardo de Carvalho A."/>
            <person name="Caspi A."/>
            <person name="Castrezana S."/>
            <person name="Celniker S.E."/>
            <person name="Chang J.L."/>
            <person name="Chapple C."/>
            <person name="Chatterji S."/>
            <person name="Chinwalla A."/>
            <person name="Civetta A."/>
            <person name="Clifton S.W."/>
            <person name="Comeron J.M."/>
            <person name="Costello J.C."/>
            <person name="Coyne J.A."/>
            <person name="Daub J."/>
            <person name="David R.G."/>
            <person name="Delcher A.L."/>
            <person name="Delehaunty K."/>
            <person name="Do C.B."/>
            <person name="Ebling H."/>
            <person name="Edwards K."/>
            <person name="Eickbush T."/>
            <person name="Evans J.D."/>
            <person name="Filipski A."/>
            <person name="Findeiss S."/>
            <person name="Freyhult E."/>
            <person name="Fulton L."/>
            <person name="Fulton R."/>
            <person name="Garcia A.C."/>
            <person name="Gardiner A."/>
            <person name="Garfield D.A."/>
            <person name="Garvin B.E."/>
            <person name="Gibson G."/>
            <person name="Gilbert D."/>
            <person name="Gnerre S."/>
            <person name="Godfrey J."/>
            <person name="Good R."/>
            <person name="Gotea V."/>
            <person name="Gravely B."/>
            <person name="Greenberg A.J."/>
            <person name="Griffiths-Jones S."/>
            <person name="Gross S."/>
            <person name="Guigo R."/>
            <person name="Gustafson E.A."/>
            <person name="Haerty W."/>
            <person name="Hahn M.W."/>
            <person name="Halligan D.L."/>
            <person name="Halpern A.L."/>
            <person name="Halter G.M."/>
            <person name="Han M.V."/>
            <person name="Heger A."/>
            <person name="Hillier L."/>
            <person name="Hinrichs A.S."/>
            <person name="Holmes I."/>
            <person name="Hoskins R.A."/>
            <person name="Hubisz M.J."/>
            <person name="Hultmark D."/>
            <person name="Huntley M.A."/>
            <person name="Jaffe D.B."/>
            <person name="Jagadeeshan S."/>
            <person name="Jeck W.R."/>
            <person name="Johnson J."/>
            <person name="Jones C.D."/>
            <person name="Jordan W.C."/>
            <person name="Karpen G.H."/>
            <person name="Kataoka E."/>
            <person name="Keightley P.D."/>
            <person name="Kheradpour P."/>
            <person name="Kirkness E.F."/>
            <person name="Koerich L.B."/>
            <person name="Kristiansen K."/>
            <person name="Kudrna D."/>
            <person name="Kulathinal R.J."/>
            <person name="Kumar S."/>
            <person name="Kwok R."/>
            <person name="Lander E."/>
            <person name="Langley C.H."/>
            <person name="Lapoint R."/>
            <person name="Lazzaro B.P."/>
            <person name="Lee S.J."/>
            <person name="Levesque L."/>
            <person name="Li R."/>
            <person name="Lin C.F."/>
            <person name="Lin M.F."/>
            <person name="Lindblad-Toh K."/>
            <person name="Llopart A."/>
            <person name="Long M."/>
            <person name="Low L."/>
            <person name="Lozovsky E."/>
            <person name="Lu J."/>
            <person name="Luo M."/>
            <person name="Machado C.A."/>
            <person name="Makalowski W."/>
            <person name="Marzo M."/>
            <person name="Matsuda M."/>
            <person name="Matzkin L."/>
            <person name="McAllister B."/>
            <person name="McBride C.S."/>
            <person name="McKernan B."/>
            <person name="McKernan K."/>
            <person name="Mendez-Lago M."/>
            <person name="Minx P."/>
            <person name="Mollenhauer M.U."/>
            <person name="Montooth K."/>
            <person name="Mount S.M."/>
            <person name="Mu X."/>
            <person name="Myers E."/>
            <person name="Negre B."/>
            <person name="Newfeld S."/>
            <person name="Nielsen R."/>
            <person name="Noor M.A."/>
            <person name="O'Grady P."/>
            <person name="Pachter L."/>
            <person name="Papaceit M."/>
            <person name="Parisi M.J."/>
            <person name="Parisi M."/>
            <person name="Parts L."/>
            <person name="Pedersen J.S."/>
            <person name="Pesole G."/>
            <person name="Phillippy A.M."/>
            <person name="Ponting C.P."/>
            <person name="Pop M."/>
            <person name="Porcelli D."/>
            <person name="Powell J.R."/>
            <person name="Prohaska S."/>
            <person name="Pruitt K."/>
            <person name="Puig M."/>
            <person name="Quesneville H."/>
            <person name="Ram K.R."/>
            <person name="Rand D."/>
            <person name="Rasmussen M.D."/>
            <person name="Reed L.K."/>
            <person name="Reenan R."/>
            <person name="Reily A."/>
            <person name="Remington K.A."/>
            <person name="Rieger T.T."/>
            <person name="Ritchie M.G."/>
            <person name="Robin C."/>
            <person name="Rogers Y.H."/>
            <person name="Rohde C."/>
            <person name="Rozas J."/>
            <person name="Rubenfield M.J."/>
            <person name="Ruiz A."/>
            <person name="Russo S."/>
            <person name="Salzberg S.L."/>
            <person name="Sanchez-Gracia A."/>
            <person name="Saranga D.J."/>
            <person name="Sato H."/>
            <person name="Schaeffer S.W."/>
            <person name="Schatz M.C."/>
            <person name="Schlenke T."/>
            <person name="Schwartz R."/>
            <person name="Segarra C."/>
            <person name="Singh R.S."/>
            <person name="Sirot L."/>
            <person name="Sirota M."/>
            <person name="Sisneros N.B."/>
            <person name="Smith C.D."/>
            <person name="Smith T.F."/>
            <person name="Spieth J."/>
            <person name="Stage D.E."/>
            <person name="Stark A."/>
            <person name="Stephan W."/>
            <person name="Strausberg R.L."/>
            <person name="Strempel S."/>
            <person name="Sturgill D."/>
            <person name="Sutton G."/>
            <person name="Sutton G.G."/>
            <person name="Tao W."/>
            <person name="Teichmann S."/>
            <person name="Tobari Y.N."/>
            <person name="Tomimura Y."/>
            <person name="Tsolas J.M."/>
            <person name="Valente V.L."/>
            <person name="Venter E."/>
            <person name="Venter J.C."/>
            <person name="Vicario S."/>
            <person name="Vieira F.G."/>
            <person name="Vilella A.J."/>
            <person name="Villasante A."/>
            <person name="Walenz B."/>
            <person name="Wang J."/>
            <person name="Wasserman M."/>
            <person name="Watts T."/>
            <person name="Wilson D."/>
            <person name="Wilson R.K."/>
            <person name="Wing R.A."/>
            <person name="Wolfner M.F."/>
            <person name="Wong A."/>
            <person name="Wong G.K."/>
            <person name="Wu C.I."/>
            <person name="Wu G."/>
            <person name="Yamamoto D."/>
            <person name="Yang H.P."/>
            <person name="Yang S.P."/>
            <person name="Yorke J.A."/>
            <person name="Yoshida K."/>
            <person name="Zdobnov E."/>
            <person name="Zhang P."/>
            <person name="Zhang Y."/>
            <person name="Zimin A.V."/>
            <person name="Baldwin J."/>
            <person name="Abdouelleil A."/>
            <person name="Abdulkadir J."/>
            <person name="Abebe A."/>
            <person name="Abera B."/>
            <person name="Abreu J."/>
            <person name="Acer S.C."/>
            <person name="Aftuck L."/>
            <person name="Alexander A."/>
            <person name="An P."/>
            <person name="Anderson E."/>
            <person name="Anderson S."/>
            <person name="Arachi H."/>
            <person name="Azer M."/>
            <person name="Bachantsang P."/>
            <person name="Barry A."/>
            <person name="Bayul T."/>
            <person name="Berlin A."/>
            <person name="Bessette D."/>
            <person name="Bloom T."/>
            <person name="Blye J."/>
            <person name="Boguslavskiy L."/>
            <person name="Bonnet C."/>
            <person name="Boukhgalter B."/>
            <person name="Bourzgui I."/>
            <person name="Brown A."/>
            <person name="Cahill P."/>
            <person name="Channer S."/>
            <person name="Cheshatsang Y."/>
            <person name="Chuda L."/>
            <person name="Citroen M."/>
            <person name="Collymore A."/>
            <person name="Cooke P."/>
            <person name="Costello M."/>
            <person name="D'Aco K."/>
            <person name="Daza R."/>
            <person name="De Haan G."/>
            <person name="DeGray S."/>
            <person name="DeMaso C."/>
            <person name="Dhargay N."/>
            <person name="Dooley K."/>
            <person name="Dooley E."/>
            <person name="Doricent M."/>
            <person name="Dorje P."/>
            <person name="Dorjee K."/>
            <person name="Dupes A."/>
            <person name="Elong R."/>
            <person name="Falk J."/>
            <person name="Farina A."/>
            <person name="Faro S."/>
            <person name="Ferguson D."/>
            <person name="Fisher S."/>
            <person name="Foley C.D."/>
            <person name="Franke A."/>
            <person name="Friedrich D."/>
            <person name="Gadbois L."/>
            <person name="Gearin G."/>
            <person name="Gearin C.R."/>
            <person name="Giannoukos G."/>
            <person name="Goode T."/>
            <person name="Graham J."/>
            <person name="Grandbois E."/>
            <person name="Grewal S."/>
            <person name="Gyaltsen K."/>
            <person name="Hafez N."/>
            <person name="Hagos B."/>
            <person name="Hall J."/>
            <person name="Henson C."/>
            <person name="Hollinger A."/>
            <person name="Honan T."/>
            <person name="Huard M.D."/>
            <person name="Hughes L."/>
            <person name="Hurhula B."/>
            <person name="Husby M.E."/>
            <person name="Kamat A."/>
            <person name="Kanga B."/>
            <person name="Kashin S."/>
            <person name="Khazanovich D."/>
            <person name="Kisner P."/>
            <person name="Lance K."/>
            <person name="Lara M."/>
            <person name="Lee W."/>
            <person name="Lennon N."/>
            <person name="Letendre F."/>
            <person name="LeVine R."/>
            <person name="Lipovsky A."/>
            <person name="Liu X."/>
            <person name="Liu J."/>
            <person name="Liu S."/>
            <person name="Lokyitsang T."/>
            <person name="Lokyitsang Y."/>
            <person name="Lubonja R."/>
            <person name="Lui A."/>
            <person name="MacDonald P."/>
            <person name="Magnisalis V."/>
            <person name="Maru K."/>
            <person name="Matthews C."/>
            <person name="McCusker W."/>
            <person name="McDonough S."/>
            <person name="Mehta T."/>
            <person name="Meldrim J."/>
            <person name="Meneus L."/>
            <person name="Mihai O."/>
            <person name="Mihalev A."/>
            <person name="Mihova T."/>
            <person name="Mittelman R."/>
            <person name="Mlenga V."/>
            <person name="Montmayeur A."/>
            <person name="Mulrain L."/>
            <person name="Navidi A."/>
            <person name="Naylor J."/>
            <person name="Negash T."/>
            <person name="Nguyen T."/>
            <person name="Nguyen N."/>
            <person name="Nicol R."/>
            <person name="Norbu C."/>
            <person name="Norbu N."/>
            <person name="Novod N."/>
            <person name="O'Neill B."/>
            <person name="Osman S."/>
            <person name="Markiewicz E."/>
            <person name="Oyono O.L."/>
            <person name="Patti C."/>
            <person name="Phunkhang P."/>
            <person name="Pierre F."/>
            <person name="Priest M."/>
            <person name="Raghuraman S."/>
            <person name="Rege F."/>
            <person name="Reyes R."/>
            <person name="Rise C."/>
            <person name="Rogov P."/>
            <person name="Ross K."/>
            <person name="Ryan E."/>
            <person name="Settipalli S."/>
            <person name="Shea T."/>
            <person name="Sherpa N."/>
            <person name="Shi L."/>
            <person name="Shih D."/>
            <person name="Sparrow T."/>
            <person name="Spaulding J."/>
            <person name="Stalker J."/>
            <person name="Stange-Thomann N."/>
            <person name="Stavropoulos S."/>
            <person name="Stone C."/>
            <person name="Strader C."/>
            <person name="Tesfaye S."/>
            <person name="Thomson T."/>
            <person name="Thoulutsang Y."/>
            <person name="Thoulutsang D."/>
            <person name="Topham K."/>
            <person name="Topping I."/>
            <person name="Tsamla T."/>
            <person name="Vassiliev H."/>
            <person name="Vo A."/>
            <person name="Wangchuk T."/>
            <person name="Wangdi T."/>
            <person name="Weiand M."/>
            <person name="Wilkinson J."/>
            <person name="Wilson A."/>
            <person name="Yadav S."/>
            <person name="Young G."/>
            <person name="Yu Q."/>
            <person name="Zembek L."/>
            <person name="Zhong D."/>
            <person name="Zimmer A."/>
            <person name="Zwirko Z."/>
            <person name="Jaffe D.B."/>
            <person name="Alvarez P."/>
            <person name="Brockman W."/>
            <person name="Butler J."/>
            <person name="Chin C."/>
            <person name="Gnerre S."/>
            <person name="Grabherr M."/>
            <person name="Kleber M."/>
            <person name="Mauceli E."/>
            <person name="MacCallum I."/>
        </authorList>
    </citation>
    <scope>NUCLEOTIDE SEQUENCE [LARGE SCALE GENOMIC DNA]</scope>
    <source>
        <strain evidence="3">Tucson 14024-0371.13</strain>
    </source>
</reference>
<protein>
    <recommendedName>
        <fullName evidence="1">Amine oxidase domain-containing protein</fullName>
    </recommendedName>
</protein>
<keyword evidence="2" id="KW-0560">Oxidoreductase</keyword>
<dbReference type="Gene3D" id="3.90.660.10">
    <property type="match status" value="1"/>
</dbReference>
<dbReference type="InParanoid" id="B3MNP4"/>
<dbReference type="InterPro" id="IPR036188">
    <property type="entry name" value="FAD/NAD-bd_sf"/>
</dbReference>
<dbReference type="STRING" id="7217.B3MNP4"/>
<dbReference type="KEGG" id="dan:6497524"/>